<dbReference type="AlphaFoldDB" id="A0A927A258"/>
<feature type="signal peptide" evidence="1">
    <location>
        <begin position="1"/>
        <end position="30"/>
    </location>
</feature>
<reference evidence="3" key="1">
    <citation type="journal article" date="2020" name="ISME J.">
        <title>Comparative genomics reveals insights into cyanobacterial evolution and habitat adaptation.</title>
        <authorList>
            <person name="Chen M.Y."/>
            <person name="Teng W.K."/>
            <person name="Zhao L."/>
            <person name="Hu C.X."/>
            <person name="Zhou Y.K."/>
            <person name="Han B.P."/>
            <person name="Song L.R."/>
            <person name="Shu W.S."/>
        </authorList>
    </citation>
    <scope>NUCLEOTIDE SEQUENCE [LARGE SCALE GENOMIC DNA]</scope>
    <source>
        <strain evidence="3">FACHB-251</strain>
    </source>
</reference>
<comment type="caution">
    <text evidence="2">The sequence shown here is derived from an EMBL/GenBank/DDBJ whole genome shotgun (WGS) entry which is preliminary data.</text>
</comment>
<keyword evidence="1" id="KW-0732">Signal</keyword>
<protein>
    <submittedName>
        <fullName evidence="2">Uncharacterized protein</fullName>
    </submittedName>
</protein>
<accession>A0A927A258</accession>
<feature type="chain" id="PRO_5038103016" evidence="1">
    <location>
        <begin position="31"/>
        <end position="195"/>
    </location>
</feature>
<dbReference type="EMBL" id="JACJQU010000037">
    <property type="protein sequence ID" value="MBD2296932.1"/>
    <property type="molecule type" value="Genomic_DNA"/>
</dbReference>
<name>A0A927A258_9NOST</name>
<dbReference type="RefSeq" id="WP_190565050.1">
    <property type="nucleotide sequence ID" value="NZ_JACJQU010000037.1"/>
</dbReference>
<sequence length="195" mass="21189">MKNTKFRHIHAVSSALFFALTILNQQVAYAQRTVSLTQMKCLTTSAEPGVDAWVTGGADVSIGQEVFTSVATLRSGWEFMGSNYIPRHIPASVACRIIPAGSKPRFRTLRLAFGLNNGNSYTKDDTLVRLTVILDGNTVETKEIAKGEQGFLLLDVTNIRSVALKAECIAGRTCPSIVFVQTLLEEAPSSPGSRR</sequence>
<evidence type="ECO:0000256" key="1">
    <source>
        <dbReference type="SAM" id="SignalP"/>
    </source>
</evidence>
<evidence type="ECO:0000313" key="3">
    <source>
        <dbReference type="Proteomes" id="UP000662185"/>
    </source>
</evidence>
<evidence type="ECO:0000313" key="2">
    <source>
        <dbReference type="EMBL" id="MBD2296932.1"/>
    </source>
</evidence>
<keyword evidence="3" id="KW-1185">Reference proteome</keyword>
<dbReference type="Proteomes" id="UP000662185">
    <property type="component" value="Unassembled WGS sequence"/>
</dbReference>
<gene>
    <name evidence="2" type="ORF">H6G06_26515</name>
</gene>
<organism evidence="2 3">
    <name type="scientific">Anabaena sphaerica FACHB-251</name>
    <dbReference type="NCBI Taxonomy" id="2692883"/>
    <lineage>
        <taxon>Bacteria</taxon>
        <taxon>Bacillati</taxon>
        <taxon>Cyanobacteriota</taxon>
        <taxon>Cyanophyceae</taxon>
        <taxon>Nostocales</taxon>
        <taxon>Nostocaceae</taxon>
        <taxon>Anabaena</taxon>
    </lineage>
</organism>
<proteinExistence type="predicted"/>